<evidence type="ECO:0000313" key="5">
    <source>
        <dbReference type="Proteomes" id="UP001363151"/>
    </source>
</evidence>
<reference evidence="4 5" key="1">
    <citation type="submission" date="2024-03" db="EMBL/GenBank/DDBJ databases">
        <title>Aureococcus anophagefferens CCMP1851 and Kratosvirus quantuckense: Draft genome of a second virus-susceptible host strain in the model system.</title>
        <authorList>
            <person name="Chase E."/>
            <person name="Truchon A.R."/>
            <person name="Schepens W."/>
            <person name="Wilhelm S.W."/>
        </authorList>
    </citation>
    <scope>NUCLEOTIDE SEQUENCE [LARGE SCALE GENOMIC DNA]</scope>
    <source>
        <strain evidence="4 5">CCMP1851</strain>
    </source>
</reference>
<gene>
    <name evidence="4" type="ORF">SO694_00132046</name>
</gene>
<feature type="domain" description="N-acetyltransferase" evidence="3">
    <location>
        <begin position="15"/>
        <end position="168"/>
    </location>
</feature>
<dbReference type="InterPro" id="IPR003719">
    <property type="entry name" value="Phenazine_PhzF-like"/>
</dbReference>
<comment type="caution">
    <text evidence="4">The sequence shown here is derived from an EMBL/GenBank/DDBJ whole genome shotgun (WGS) entry which is preliminary data.</text>
</comment>
<dbReference type="PANTHER" id="PTHR13774">
    <property type="entry name" value="PHENAZINE BIOSYNTHESIS PROTEIN"/>
    <property type="match status" value="1"/>
</dbReference>
<dbReference type="EMBL" id="JBBJCI010000017">
    <property type="protein sequence ID" value="KAK7254802.1"/>
    <property type="molecule type" value="Genomic_DNA"/>
</dbReference>
<dbReference type="Pfam" id="PF00583">
    <property type="entry name" value="Acetyltransf_1"/>
    <property type="match status" value="1"/>
</dbReference>
<dbReference type="InterPro" id="IPR016181">
    <property type="entry name" value="Acyl_CoA_acyltransferase"/>
</dbReference>
<dbReference type="NCBIfam" id="TIGR00654">
    <property type="entry name" value="PhzF_family"/>
    <property type="match status" value="1"/>
</dbReference>
<dbReference type="Gene3D" id="3.40.630.30">
    <property type="match status" value="1"/>
</dbReference>
<proteinExistence type="inferred from homology"/>
<protein>
    <submittedName>
        <fullName evidence="4">PhzF-like protein</fullName>
    </submittedName>
</protein>
<organism evidence="4 5">
    <name type="scientific">Aureococcus anophagefferens</name>
    <name type="common">Harmful bloom alga</name>
    <dbReference type="NCBI Taxonomy" id="44056"/>
    <lineage>
        <taxon>Eukaryota</taxon>
        <taxon>Sar</taxon>
        <taxon>Stramenopiles</taxon>
        <taxon>Ochrophyta</taxon>
        <taxon>Pelagophyceae</taxon>
        <taxon>Pelagomonadales</taxon>
        <taxon>Pelagomonadaceae</taxon>
        <taxon>Aureococcus</taxon>
    </lineage>
</organism>
<dbReference type="InterPro" id="IPR000182">
    <property type="entry name" value="GNAT_dom"/>
</dbReference>
<dbReference type="SUPFAM" id="SSF54506">
    <property type="entry name" value="Diaminopimelate epimerase-like"/>
    <property type="match status" value="1"/>
</dbReference>
<sequence length="439" mass="46052">MSATTKRLKSTPVDVELVPVGASEVAHLHSLEAASYPADEAASLESFVLRQREAGAYFRKCMVGGELAGFICGTRCEAFTEASMATHAAAGPVLAIHSVVTAPAFRRRGVALEGLRQYAEAVAGDGVASVKLIAKAPLLGLYARAGFAVDGLSAIVHGKDPWFECTRDATTVACKVCDSFATEDFSGNPAAVVFRHGDGAWMAKVAAEFNLSETAFLQRRARRRYGLRWFTPSGAEVDLCGHGTLAAAHALFEDDAALDEVAFDSRSGVLNARKLDGGYIELDFPKDAPADVPRDADLVSRLQAALGVPAIASLHKSPLSRDLLVVVSLDDFRNAAPDGARLARIEDVRGVVLCCAGDARGGTEADFSSRFFGPAIGIDEDPVTGSAHCALAPHFRDGDGAVVGYQASPRGGVVRCVVAGDRVKLAGQARTVIAGAVNR</sequence>
<dbReference type="Gene3D" id="3.10.310.10">
    <property type="entry name" value="Diaminopimelate Epimerase, Chain A, domain 1"/>
    <property type="match status" value="2"/>
</dbReference>
<evidence type="ECO:0000256" key="1">
    <source>
        <dbReference type="ARBA" id="ARBA00008270"/>
    </source>
</evidence>
<comment type="similarity">
    <text evidence="1">Belongs to the PhzF family.</text>
</comment>
<evidence type="ECO:0000256" key="2">
    <source>
        <dbReference type="ARBA" id="ARBA00023235"/>
    </source>
</evidence>
<keyword evidence="5" id="KW-1185">Reference proteome</keyword>
<evidence type="ECO:0000259" key="3">
    <source>
        <dbReference type="PROSITE" id="PS51186"/>
    </source>
</evidence>
<dbReference type="PANTHER" id="PTHR13774:SF17">
    <property type="entry name" value="PHENAZINE BIOSYNTHESIS-LIKE DOMAIN-CONTAINING PROTEIN"/>
    <property type="match status" value="1"/>
</dbReference>
<dbReference type="Pfam" id="PF02567">
    <property type="entry name" value="PhzC-PhzF"/>
    <property type="match status" value="1"/>
</dbReference>
<dbReference type="PROSITE" id="PS51186">
    <property type="entry name" value="GNAT"/>
    <property type="match status" value="1"/>
</dbReference>
<evidence type="ECO:0000313" key="4">
    <source>
        <dbReference type="EMBL" id="KAK7254802.1"/>
    </source>
</evidence>
<name>A0ABR1GG70_AURAN</name>
<accession>A0ABR1GG70</accession>
<keyword evidence="2" id="KW-0413">Isomerase</keyword>
<dbReference type="Proteomes" id="UP001363151">
    <property type="component" value="Unassembled WGS sequence"/>
</dbReference>
<dbReference type="SUPFAM" id="SSF55729">
    <property type="entry name" value="Acyl-CoA N-acyltransferases (Nat)"/>
    <property type="match status" value="1"/>
</dbReference>